<dbReference type="AlphaFoldDB" id="A0A485KRK8"/>
<name>A0A485KRK8_9STRA</name>
<dbReference type="EMBL" id="VJMH01005211">
    <property type="protein sequence ID" value="KAF0698922.1"/>
    <property type="molecule type" value="Genomic_DNA"/>
</dbReference>
<organism evidence="3 4">
    <name type="scientific">Aphanomyces stellatus</name>
    <dbReference type="NCBI Taxonomy" id="120398"/>
    <lineage>
        <taxon>Eukaryota</taxon>
        <taxon>Sar</taxon>
        <taxon>Stramenopiles</taxon>
        <taxon>Oomycota</taxon>
        <taxon>Saprolegniomycetes</taxon>
        <taxon>Saprolegniales</taxon>
        <taxon>Verrucalvaceae</taxon>
        <taxon>Aphanomyces</taxon>
    </lineage>
</organism>
<accession>A0A485KRK8</accession>
<feature type="region of interest" description="Disordered" evidence="1">
    <location>
        <begin position="62"/>
        <end position="116"/>
    </location>
</feature>
<dbReference type="Proteomes" id="UP000332933">
    <property type="component" value="Unassembled WGS sequence"/>
</dbReference>
<reference evidence="2" key="2">
    <citation type="submission" date="2019-06" db="EMBL/GenBank/DDBJ databases">
        <title>Genomics analysis of Aphanomyces spp. identifies a new class of oomycete effector associated with host adaptation.</title>
        <authorList>
            <person name="Gaulin E."/>
        </authorList>
    </citation>
    <scope>NUCLEOTIDE SEQUENCE</scope>
    <source>
        <strain evidence="2">CBS 578.67</strain>
    </source>
</reference>
<sequence>MMEYESPYCLYAYKQCTNLRSRKKDGELHRLCEHHRNKANALQKVYATKRRDEKRALRLQRKQAAARLVPIEPHPTVPPLPEPPKEEDMEEEPTPWAGEKESELSEDEWEYLSRVL</sequence>
<evidence type="ECO:0000313" key="2">
    <source>
        <dbReference type="EMBL" id="KAF0698922.1"/>
    </source>
</evidence>
<feature type="compositionally biased region" description="Pro residues" evidence="1">
    <location>
        <begin position="72"/>
        <end position="82"/>
    </location>
</feature>
<feature type="compositionally biased region" description="Low complexity" evidence="1">
    <location>
        <begin position="62"/>
        <end position="71"/>
    </location>
</feature>
<evidence type="ECO:0000313" key="3">
    <source>
        <dbReference type="EMBL" id="VFT87360.1"/>
    </source>
</evidence>
<evidence type="ECO:0000313" key="4">
    <source>
        <dbReference type="Proteomes" id="UP000332933"/>
    </source>
</evidence>
<keyword evidence="4" id="KW-1185">Reference proteome</keyword>
<proteinExistence type="predicted"/>
<protein>
    <submittedName>
        <fullName evidence="3">Aste57867_10486 protein</fullName>
    </submittedName>
</protein>
<reference evidence="3 4" key="1">
    <citation type="submission" date="2019-03" db="EMBL/GenBank/DDBJ databases">
        <authorList>
            <person name="Gaulin E."/>
            <person name="Dumas B."/>
        </authorList>
    </citation>
    <scope>NUCLEOTIDE SEQUENCE [LARGE SCALE GENOMIC DNA]</scope>
    <source>
        <strain evidence="3">CBS 568.67</strain>
    </source>
</reference>
<gene>
    <name evidence="3" type="primary">Aste57867_10486</name>
    <name evidence="2" type="ORF">As57867_010446</name>
    <name evidence="3" type="ORF">ASTE57867_10486</name>
</gene>
<evidence type="ECO:0000256" key="1">
    <source>
        <dbReference type="SAM" id="MobiDB-lite"/>
    </source>
</evidence>
<dbReference type="EMBL" id="CAADRA010005232">
    <property type="protein sequence ID" value="VFT87360.1"/>
    <property type="molecule type" value="Genomic_DNA"/>
</dbReference>
<dbReference type="OrthoDB" id="59870at2759"/>